<feature type="domain" description="DFDF" evidence="9">
    <location>
        <begin position="189"/>
        <end position="225"/>
    </location>
</feature>
<dbReference type="PANTHER" id="PTHR13612:SF0">
    <property type="entry name" value="ENHANCER OF MRNA-DECAPPING PROTEIN 3"/>
    <property type="match status" value="1"/>
</dbReference>
<evidence type="ECO:0000256" key="1">
    <source>
        <dbReference type="ARBA" id="ARBA00004201"/>
    </source>
</evidence>
<reference evidence="11" key="2">
    <citation type="submission" date="2025-09" db="UniProtKB">
        <authorList>
            <consortium name="Ensembl"/>
        </authorList>
    </citation>
    <scope>IDENTIFICATION</scope>
</reference>
<dbReference type="Pfam" id="PF09532">
    <property type="entry name" value="FDF"/>
    <property type="match status" value="1"/>
</dbReference>
<keyword evidence="4" id="KW-0963">Cytoplasm</keyword>
<dbReference type="OMA" id="NHQWPKI"/>
<dbReference type="GO" id="GO:0031087">
    <property type="term" value="P:deadenylation-independent decapping of nuclear-transcribed mRNA"/>
    <property type="evidence" value="ECO:0007669"/>
    <property type="project" value="InterPro"/>
</dbReference>
<reference evidence="11" key="1">
    <citation type="submission" date="2025-08" db="UniProtKB">
        <authorList>
            <consortium name="Ensembl"/>
        </authorList>
    </citation>
    <scope>IDENTIFICATION</scope>
</reference>
<feature type="domain" description="YjeF N-terminal" evidence="8">
    <location>
        <begin position="275"/>
        <end position="466"/>
    </location>
</feature>
<keyword evidence="5" id="KW-0694">RNA-binding</keyword>
<dbReference type="InterPro" id="IPR025609">
    <property type="entry name" value="Lsm14-like_N"/>
</dbReference>
<evidence type="ECO:0000256" key="7">
    <source>
        <dbReference type="SAM" id="MobiDB-lite"/>
    </source>
</evidence>
<dbReference type="PROSITE" id="PS52002">
    <property type="entry name" value="SM"/>
    <property type="match status" value="1"/>
</dbReference>
<evidence type="ECO:0000256" key="3">
    <source>
        <dbReference type="ARBA" id="ARBA00015797"/>
    </source>
</evidence>
<dbReference type="AlphaFoldDB" id="A0A8C6XZF7"/>
<dbReference type="FunFam" id="2.30.30.100:FF:000026">
    <property type="entry name" value="Enhancer of mRNA-decapping protein 3"/>
    <property type="match status" value="1"/>
</dbReference>
<dbReference type="Gene3D" id="3.40.50.10260">
    <property type="entry name" value="YjeF N-terminal domain"/>
    <property type="match status" value="1"/>
</dbReference>
<dbReference type="GeneTree" id="ENSGT00390000016435"/>
<dbReference type="CDD" id="cd01737">
    <property type="entry name" value="LSm16_N"/>
    <property type="match status" value="1"/>
</dbReference>
<dbReference type="Ensembl" id="ENSNNAT00000023142.1">
    <property type="protein sequence ID" value="ENSNNAP00000022083.1"/>
    <property type="gene ID" value="ENSNNAG00000014559.1"/>
</dbReference>
<proteinExistence type="inferred from homology"/>
<name>A0A8C6XZF7_NAJNA</name>
<dbReference type="PANTHER" id="PTHR13612">
    <property type="entry name" value="ENHANCER OF MRNA-DECAPPING PROTEIN 3"/>
    <property type="match status" value="1"/>
</dbReference>
<accession>A0A8C6XZF7</accession>
<evidence type="ECO:0000256" key="4">
    <source>
        <dbReference type="ARBA" id="ARBA00022490"/>
    </source>
</evidence>
<organism evidence="11 12">
    <name type="scientific">Naja naja</name>
    <name type="common">Indian cobra</name>
    <dbReference type="NCBI Taxonomy" id="35670"/>
    <lineage>
        <taxon>Eukaryota</taxon>
        <taxon>Metazoa</taxon>
        <taxon>Chordata</taxon>
        <taxon>Craniata</taxon>
        <taxon>Vertebrata</taxon>
        <taxon>Euteleostomi</taxon>
        <taxon>Lepidosauria</taxon>
        <taxon>Squamata</taxon>
        <taxon>Bifurcata</taxon>
        <taxon>Unidentata</taxon>
        <taxon>Episquamata</taxon>
        <taxon>Toxicofera</taxon>
        <taxon>Serpentes</taxon>
        <taxon>Colubroidea</taxon>
        <taxon>Elapidae</taxon>
        <taxon>Elapinae</taxon>
        <taxon>Naja</taxon>
    </lineage>
</organism>
<dbReference type="PROSITE" id="PS51385">
    <property type="entry name" value="YJEF_N"/>
    <property type="match status" value="1"/>
</dbReference>
<dbReference type="InterPro" id="IPR025762">
    <property type="entry name" value="DFDF"/>
</dbReference>
<feature type="region of interest" description="Disordered" evidence="7">
    <location>
        <begin position="98"/>
        <end position="122"/>
    </location>
</feature>
<sequence>MATDWLGSIVSISCGDSLGVYQGRVSAVNQASQTISLTRPFHNGVKCLVPEVTFRAGDITELKILEIPGLGDNGRCGDFQHPDLGISALECPGGASQNGTGKLLKKPSSAPQNIPRRTDVKAQEVALSPQLHPCSKSYMDRHLESLNPSKNFRRRHNSWSSSSRHPNQATPKKSGLKNGQMKSKDDECFGDDIEEIPDTDFDFEGNLALFDKAAVFEEIETYERKGGTRSRGTPSEKAAARYRHDENILESEPIVYRRITVPQASKEFCTGRSSMKALHELLRGEKHGLTLDQMALSLLGGPNRLNPKNIHQRPTVALLCGPHVKGAQGISCGRHLSNHDVDVILFLPNFVKMLESITNELTLFSKTEGQQVSSIKDLPETPVDLVINCLDCHENIFLRDQPWYKAAVDWANQNRAPVLSLDPPVNEMEQEIDAKWSLALGLPLPLGERAGRLYLCDIGIPQKVFQEVGINYHSPFGCKFVIPLHST</sequence>
<evidence type="ECO:0000259" key="10">
    <source>
        <dbReference type="PROSITE" id="PS52002"/>
    </source>
</evidence>
<dbReference type="Gene3D" id="2.30.30.100">
    <property type="match status" value="1"/>
</dbReference>
<dbReference type="Pfam" id="PF16598">
    <property type="entry name" value="Edc3_linker"/>
    <property type="match status" value="1"/>
</dbReference>
<dbReference type="InterPro" id="IPR034107">
    <property type="entry name" value="Lsm16_N"/>
</dbReference>
<dbReference type="SMART" id="SM01271">
    <property type="entry name" value="LSM14"/>
    <property type="match status" value="1"/>
</dbReference>
<dbReference type="Pfam" id="PF12701">
    <property type="entry name" value="LSM14"/>
    <property type="match status" value="1"/>
</dbReference>
<dbReference type="SUPFAM" id="SSF64153">
    <property type="entry name" value="YjeF N-terminal domain-like"/>
    <property type="match status" value="1"/>
</dbReference>
<evidence type="ECO:0000256" key="6">
    <source>
        <dbReference type="ARBA" id="ARBA00032192"/>
    </source>
</evidence>
<dbReference type="GO" id="GO:0000932">
    <property type="term" value="C:P-body"/>
    <property type="evidence" value="ECO:0007669"/>
    <property type="project" value="UniProtKB-SubCell"/>
</dbReference>
<gene>
    <name evidence="11" type="primary">EDC3</name>
</gene>
<evidence type="ECO:0000313" key="11">
    <source>
        <dbReference type="Ensembl" id="ENSNNAP00000022083.1"/>
    </source>
</evidence>
<evidence type="ECO:0000313" key="12">
    <source>
        <dbReference type="Proteomes" id="UP000694559"/>
    </source>
</evidence>
<dbReference type="SMART" id="SM01199">
    <property type="entry name" value="FDF"/>
    <property type="match status" value="1"/>
</dbReference>
<comment type="subcellular location">
    <subcellularLocation>
        <location evidence="1">Cytoplasm</location>
        <location evidence="1">P-body</location>
    </subcellularLocation>
</comment>
<dbReference type="GO" id="GO:0003729">
    <property type="term" value="F:mRNA binding"/>
    <property type="evidence" value="ECO:0007669"/>
    <property type="project" value="InterPro"/>
</dbReference>
<dbReference type="Proteomes" id="UP000694559">
    <property type="component" value="Unplaced"/>
</dbReference>
<dbReference type="GO" id="GO:0033962">
    <property type="term" value="P:P-body assembly"/>
    <property type="evidence" value="ECO:0007669"/>
    <property type="project" value="TreeGrafter"/>
</dbReference>
<dbReference type="InterPro" id="IPR019050">
    <property type="entry name" value="FDF_dom"/>
</dbReference>
<feature type="domain" description="Sm" evidence="10">
    <location>
        <begin position="1"/>
        <end position="68"/>
    </location>
</feature>
<dbReference type="PROSITE" id="PS51512">
    <property type="entry name" value="DFDF"/>
    <property type="match status" value="1"/>
</dbReference>
<keyword evidence="12" id="KW-1185">Reference proteome</keyword>
<evidence type="ECO:0000259" key="9">
    <source>
        <dbReference type="PROSITE" id="PS51512"/>
    </source>
</evidence>
<dbReference type="InterPro" id="IPR036652">
    <property type="entry name" value="YjeF_N_dom_sf"/>
</dbReference>
<evidence type="ECO:0000256" key="2">
    <source>
        <dbReference type="ARBA" id="ARBA00006610"/>
    </source>
</evidence>
<evidence type="ECO:0000256" key="5">
    <source>
        <dbReference type="ARBA" id="ARBA00022884"/>
    </source>
</evidence>
<dbReference type="InterPro" id="IPR004443">
    <property type="entry name" value="YjeF_N_dom"/>
</dbReference>
<comment type="similarity">
    <text evidence="2">Belongs to the EDC3 family.</text>
</comment>
<protein>
    <recommendedName>
        <fullName evidence="3">Enhancer of mRNA-decapping protein 3</fullName>
    </recommendedName>
    <alternativeName>
        <fullName evidence="6">YjeF domain-containing protein 1</fullName>
    </alternativeName>
</protein>
<dbReference type="Pfam" id="PF03853">
    <property type="entry name" value="YjeF_N"/>
    <property type="match status" value="1"/>
</dbReference>
<dbReference type="InterPro" id="IPR047575">
    <property type="entry name" value="Sm"/>
</dbReference>
<dbReference type="GO" id="GO:0042802">
    <property type="term" value="F:identical protein binding"/>
    <property type="evidence" value="ECO:0007669"/>
    <property type="project" value="Ensembl"/>
</dbReference>
<dbReference type="FunFam" id="3.40.50.10260:FF:000001">
    <property type="entry name" value="Enhancer of mRNA-decapping protein 3"/>
    <property type="match status" value="1"/>
</dbReference>
<feature type="region of interest" description="Disordered" evidence="7">
    <location>
        <begin position="147"/>
        <end position="191"/>
    </location>
</feature>
<dbReference type="OrthoDB" id="10030313at2759"/>
<evidence type="ECO:0000259" key="8">
    <source>
        <dbReference type="PROSITE" id="PS51385"/>
    </source>
</evidence>